<evidence type="ECO:0000313" key="7">
    <source>
        <dbReference type="EMBL" id="RCK62762.1"/>
    </source>
</evidence>
<sequence>MTDITQGSTTEDSRYGFVTTAEIPNAKRRRVQLVDDKFEVVMSIFKLKSESMDVGIAVLNTRTIELVLVNFCDTLTFVRSVNLLNVYQPTTVIIPNVQANPQVEKLKYVIHSNIADRTKEHLEKANLFNASNGLNMLKIYGDLSEAELQLVAQGKELSLAAANACINYCITSRQFRTTNKIRLKFDSCENTMLIDTNTIKDLELIESLAENGTTLFSFLNKCVTKMGQRMLRTSILQPLTHENSIKLRLEAVHELMTNEDILIGIRSLLKQTSNLEKVFTSFLDPKSITGQDQAINNIILLKTVLEKSFTVRKSLLFMHSHLLVQAKQILEHDNIQLALDVINQYIREDCQWANNSLELANQRANAIKLGVNGLLDVSRKIRETLLQEVSDYVANLSEETEIPMEHRYESSRGFFIKIKEDKINGQCIPETLINKVRKKKIIECTTIDLMKQSSRYKDIVSEITTLNSTIIESLYCKINEYMPIFLMVSEAIGTLDLLCSFAYFTSTQKGSYVCPEFGQDVTIIRSYHPILVTAISDFVANNYSCNHEISRFHVITGANMSGKSVYLRQLAYLVIMSQMGMFVPAEYAKMKIFKSIYSKLSCDNFDVNASLFSKEMSETANILKNLDKDSLVIIDELGRGSSFTDGFSICLAILEHLISVGAFVFTSTHFRDLAEILSSKPCVVTSHMETAEVDGKLQMKYNLLQGRTEDAGYGIRYAEHSRLLPKQLIDEAKKISEVLKSRNATSPSGEQKLQAKRRKLVLELYFALNHITKLDGVTTYKAQLLRALQAKFVDEINGMLNRS</sequence>
<dbReference type="Pfam" id="PF05192">
    <property type="entry name" value="MutS_III"/>
    <property type="match status" value="1"/>
</dbReference>
<dbReference type="InterPro" id="IPR000432">
    <property type="entry name" value="DNA_mismatch_repair_MutS_C"/>
</dbReference>
<dbReference type="SUPFAM" id="SSF52540">
    <property type="entry name" value="P-loop containing nucleoside triphosphate hydrolases"/>
    <property type="match status" value="1"/>
</dbReference>
<protein>
    <submittedName>
        <fullName evidence="7">MutS 4</fullName>
    </submittedName>
</protein>
<dbReference type="SMART" id="SM00534">
    <property type="entry name" value="MUTSac"/>
    <property type="match status" value="1"/>
</dbReference>
<keyword evidence="3" id="KW-0067">ATP-binding</keyword>
<dbReference type="OrthoDB" id="276261at2759"/>
<dbReference type="PANTHER" id="PTHR11361:SF21">
    <property type="entry name" value="MUTS PROTEIN HOMOLOG 4"/>
    <property type="match status" value="1"/>
</dbReference>
<evidence type="ECO:0000256" key="4">
    <source>
        <dbReference type="ARBA" id="ARBA00023125"/>
    </source>
</evidence>
<dbReference type="Pfam" id="PF00488">
    <property type="entry name" value="MutS_V"/>
    <property type="match status" value="1"/>
</dbReference>
<dbReference type="SUPFAM" id="SSF48334">
    <property type="entry name" value="DNA repair protein MutS, domain III"/>
    <property type="match status" value="1"/>
</dbReference>
<keyword evidence="5" id="KW-0469">Meiosis</keyword>
<keyword evidence="4" id="KW-0238">DNA-binding</keyword>
<dbReference type="PIRSF" id="PIRSF005813">
    <property type="entry name" value="MSH2"/>
    <property type="match status" value="1"/>
</dbReference>
<comment type="caution">
    <text evidence="7">The sequence shown here is derived from an EMBL/GenBank/DDBJ whole genome shotgun (WGS) entry which is preliminary data.</text>
</comment>
<accession>A0A367YCM1</accession>
<dbReference type="GO" id="GO:0006298">
    <property type="term" value="P:mismatch repair"/>
    <property type="evidence" value="ECO:0007669"/>
    <property type="project" value="InterPro"/>
</dbReference>
<dbReference type="GO" id="GO:0005524">
    <property type="term" value="F:ATP binding"/>
    <property type="evidence" value="ECO:0007669"/>
    <property type="project" value="UniProtKB-KW"/>
</dbReference>
<evidence type="ECO:0000259" key="6">
    <source>
        <dbReference type="PROSITE" id="PS00486"/>
    </source>
</evidence>
<name>A0A367YCM1_9ASCO</name>
<dbReference type="GO" id="GO:0007131">
    <property type="term" value="P:reciprocal meiotic recombination"/>
    <property type="evidence" value="ECO:0007669"/>
    <property type="project" value="TreeGrafter"/>
</dbReference>
<evidence type="ECO:0000256" key="2">
    <source>
        <dbReference type="ARBA" id="ARBA00022741"/>
    </source>
</evidence>
<dbReference type="Proteomes" id="UP000253472">
    <property type="component" value="Unassembled WGS sequence"/>
</dbReference>
<dbReference type="GO" id="GO:0005634">
    <property type="term" value="C:nucleus"/>
    <property type="evidence" value="ECO:0007669"/>
    <property type="project" value="TreeGrafter"/>
</dbReference>
<keyword evidence="2" id="KW-0547">Nucleotide-binding</keyword>
<dbReference type="Pfam" id="PF05188">
    <property type="entry name" value="MutS_II"/>
    <property type="match status" value="1"/>
</dbReference>
<dbReference type="InterPro" id="IPR045076">
    <property type="entry name" value="MutS"/>
</dbReference>
<dbReference type="SMART" id="SM00533">
    <property type="entry name" value="MUTSd"/>
    <property type="match status" value="1"/>
</dbReference>
<reference evidence="7 8" key="1">
    <citation type="submission" date="2018-06" db="EMBL/GenBank/DDBJ databases">
        <title>Whole genome sequencing of Candida tropicalis (genome annotated by CSBL at Korea University).</title>
        <authorList>
            <person name="Ahn J."/>
        </authorList>
    </citation>
    <scope>NUCLEOTIDE SEQUENCE [LARGE SCALE GENOMIC DNA]</scope>
    <source>
        <strain evidence="7 8">ATCC 20962</strain>
    </source>
</reference>
<evidence type="ECO:0000313" key="8">
    <source>
        <dbReference type="Proteomes" id="UP000253472"/>
    </source>
</evidence>
<organism evidence="7 8">
    <name type="scientific">Candida viswanathii</name>
    <dbReference type="NCBI Taxonomy" id="5486"/>
    <lineage>
        <taxon>Eukaryota</taxon>
        <taxon>Fungi</taxon>
        <taxon>Dikarya</taxon>
        <taxon>Ascomycota</taxon>
        <taxon>Saccharomycotina</taxon>
        <taxon>Pichiomycetes</taxon>
        <taxon>Debaryomycetaceae</taxon>
        <taxon>Candida/Lodderomyces clade</taxon>
        <taxon>Candida</taxon>
    </lineage>
</organism>
<feature type="domain" description="DNA mismatch repair proteins mutS family" evidence="6">
    <location>
        <begin position="630"/>
        <end position="646"/>
    </location>
</feature>
<dbReference type="PROSITE" id="PS00486">
    <property type="entry name" value="DNA_MISMATCH_REPAIR_2"/>
    <property type="match status" value="1"/>
</dbReference>
<dbReference type="Pfam" id="PF05190">
    <property type="entry name" value="MutS_IV"/>
    <property type="match status" value="1"/>
</dbReference>
<dbReference type="InterPro" id="IPR027417">
    <property type="entry name" value="P-loop_NTPase"/>
</dbReference>
<dbReference type="STRING" id="5486.A0A367YCM1"/>
<dbReference type="EMBL" id="QLNQ01000025">
    <property type="protein sequence ID" value="RCK62762.1"/>
    <property type="molecule type" value="Genomic_DNA"/>
</dbReference>
<dbReference type="Gene3D" id="3.40.50.300">
    <property type="entry name" value="P-loop containing nucleotide triphosphate hydrolases"/>
    <property type="match status" value="1"/>
</dbReference>
<proteinExistence type="inferred from homology"/>
<dbReference type="InterPro" id="IPR036678">
    <property type="entry name" value="MutS_con_dom_sf"/>
</dbReference>
<dbReference type="InterPro" id="IPR036187">
    <property type="entry name" value="DNA_mismatch_repair_MutS_sf"/>
</dbReference>
<dbReference type="InterPro" id="IPR007696">
    <property type="entry name" value="DNA_mismatch_repair_MutS_core"/>
</dbReference>
<dbReference type="PANTHER" id="PTHR11361">
    <property type="entry name" value="DNA MISMATCH REPAIR PROTEIN MUTS FAMILY MEMBER"/>
    <property type="match status" value="1"/>
</dbReference>
<dbReference type="Gene3D" id="1.10.1420.10">
    <property type="match status" value="2"/>
</dbReference>
<dbReference type="GO" id="GO:0030983">
    <property type="term" value="F:mismatched DNA binding"/>
    <property type="evidence" value="ECO:0007669"/>
    <property type="project" value="InterPro"/>
</dbReference>
<evidence type="ECO:0000256" key="1">
    <source>
        <dbReference type="ARBA" id="ARBA00006271"/>
    </source>
</evidence>
<evidence type="ECO:0000256" key="3">
    <source>
        <dbReference type="ARBA" id="ARBA00022840"/>
    </source>
</evidence>
<dbReference type="GO" id="GO:0140664">
    <property type="term" value="F:ATP-dependent DNA damage sensor activity"/>
    <property type="evidence" value="ECO:0007669"/>
    <property type="project" value="InterPro"/>
</dbReference>
<comment type="similarity">
    <text evidence="1">Belongs to the DNA mismatch repair MutS family.</text>
</comment>
<evidence type="ECO:0000256" key="5">
    <source>
        <dbReference type="ARBA" id="ARBA00023254"/>
    </source>
</evidence>
<dbReference type="AlphaFoldDB" id="A0A367YCM1"/>
<dbReference type="InterPro" id="IPR011184">
    <property type="entry name" value="DNA_mismatch_repair_Msh2"/>
</dbReference>
<dbReference type="InterPro" id="IPR007860">
    <property type="entry name" value="DNA_mmatch_repair_MutS_con_dom"/>
</dbReference>
<dbReference type="Gene3D" id="3.30.420.110">
    <property type="entry name" value="MutS, connector domain"/>
    <property type="match status" value="1"/>
</dbReference>
<gene>
    <name evidence="7" type="primary">MSH4_1</name>
    <name evidence="7" type="ORF">Cantr_09003</name>
</gene>
<dbReference type="InterPro" id="IPR007861">
    <property type="entry name" value="DNA_mismatch_repair_MutS_clamp"/>
</dbReference>
<keyword evidence="8" id="KW-1185">Reference proteome</keyword>